<dbReference type="PROSITE" id="PS51459">
    <property type="entry name" value="FIDO"/>
    <property type="match status" value="1"/>
</dbReference>
<dbReference type="InterPro" id="IPR006440">
    <property type="entry name" value="Doc"/>
</dbReference>
<dbReference type="Gene3D" id="1.20.120.1870">
    <property type="entry name" value="Fic/DOC protein, Fido domain"/>
    <property type="match status" value="1"/>
</dbReference>
<reference evidence="1 2" key="1">
    <citation type="journal article" date="2016" name="Int. J. Syst. Evol. Microbiol.">
        <title>Tessaracoccus flavus sp. nov., isolated from the drainage system of a lindane-producing factory.</title>
        <authorList>
            <person name="Kumari R."/>
            <person name="Singh P."/>
            <person name="Schumann P."/>
            <person name="Lal R."/>
        </authorList>
    </citation>
    <scope>NUCLEOTIDE SEQUENCE [LARGE SCALE GENOMIC DNA]</scope>
    <source>
        <strain evidence="1 2">RP1T</strain>
    </source>
</reference>
<dbReference type="KEGG" id="tfl:RPIT_05925"/>
<dbReference type="Pfam" id="PF02661">
    <property type="entry name" value="Fic"/>
    <property type="match status" value="1"/>
</dbReference>
<dbReference type="RefSeq" id="WP_077341533.1">
    <property type="nucleotide sequence ID" value="NZ_CP019605.1"/>
</dbReference>
<dbReference type="AlphaFoldDB" id="A0A1Q2CE61"/>
<dbReference type="EMBL" id="CP019605">
    <property type="protein sequence ID" value="AQP44409.1"/>
    <property type="molecule type" value="Genomic_DNA"/>
</dbReference>
<gene>
    <name evidence="1" type="ORF">RPIT_05925</name>
</gene>
<protein>
    <submittedName>
        <fullName evidence="1">Alcohol dehydrogenase</fullName>
    </submittedName>
</protein>
<proteinExistence type="predicted"/>
<accession>A0A1Q2CE61</accession>
<sequence length="124" mass="13619">MTEYLTLEDLLLLIDDLGVGPVRDVGLLESAAHRPTSSLWGTDAYPDISVKAAAIMESLVRNYALIDGNKRLGWLAAIVFLDINGLEVDAPDDDAYDLVIAVASGQADLREIADALRRWSHERR</sequence>
<organism evidence="1 2">
    <name type="scientific">Tessaracoccus flavus</name>
    <dbReference type="NCBI Taxonomy" id="1610493"/>
    <lineage>
        <taxon>Bacteria</taxon>
        <taxon>Bacillati</taxon>
        <taxon>Actinomycetota</taxon>
        <taxon>Actinomycetes</taxon>
        <taxon>Propionibacteriales</taxon>
        <taxon>Propionibacteriaceae</taxon>
        <taxon>Tessaracoccus</taxon>
    </lineage>
</organism>
<dbReference type="NCBIfam" id="TIGR01550">
    <property type="entry name" value="DOC_P1"/>
    <property type="match status" value="1"/>
</dbReference>
<keyword evidence="2" id="KW-1185">Reference proteome</keyword>
<dbReference type="GO" id="GO:0016301">
    <property type="term" value="F:kinase activity"/>
    <property type="evidence" value="ECO:0007669"/>
    <property type="project" value="InterPro"/>
</dbReference>
<dbReference type="InterPro" id="IPR053737">
    <property type="entry name" value="Type_II_TA_Toxin"/>
</dbReference>
<dbReference type="OrthoDB" id="9802752at2"/>
<dbReference type="Proteomes" id="UP000188324">
    <property type="component" value="Chromosome"/>
</dbReference>
<dbReference type="STRING" id="1610493.RPIT_05925"/>
<evidence type="ECO:0000313" key="1">
    <source>
        <dbReference type="EMBL" id="AQP44409.1"/>
    </source>
</evidence>
<dbReference type="InterPro" id="IPR003812">
    <property type="entry name" value="Fido"/>
</dbReference>
<name>A0A1Q2CE61_9ACTN</name>
<dbReference type="PANTHER" id="PTHR39426">
    <property type="entry name" value="HOMOLOGY TO DEATH-ON-CURING PROTEIN OF PHAGE P1"/>
    <property type="match status" value="1"/>
</dbReference>
<dbReference type="PANTHER" id="PTHR39426:SF1">
    <property type="entry name" value="HOMOLOGY TO DEATH-ON-CURING PROTEIN OF PHAGE P1"/>
    <property type="match status" value="1"/>
</dbReference>
<evidence type="ECO:0000313" key="2">
    <source>
        <dbReference type="Proteomes" id="UP000188324"/>
    </source>
</evidence>